<evidence type="ECO:0000259" key="2">
    <source>
        <dbReference type="Pfam" id="PF00656"/>
    </source>
</evidence>
<dbReference type="SUPFAM" id="SSF52129">
    <property type="entry name" value="Caspase-like"/>
    <property type="match status" value="1"/>
</dbReference>
<dbReference type="InterPro" id="IPR011600">
    <property type="entry name" value="Pept_C14_caspase"/>
</dbReference>
<sequence length="525" mass="56040">MMKTLPRLLALSLAVALPAPVFAAQTYALVVGVDQYPNDVSLDGAVRDAEDVYRSMTAAGFTTTKFTNEQARKDDIRKAWTDMVAQAAAGDTIIFTYAGHGAQMPELVAGDEADGLDEFLQLPGFDRNRYDETSNEIIVDNEMNAWFAEAEGKGVHVLFVSDSCFSGGMSRSIKGKSRLAPAVKVKLAPPSQEAIAGANLKEISFKQVTVLAASLESQPTPEVIIDGEPRGALSWSFARAVEGSADRDGDGVITRIELEDYIFSNVKNRSEALQVPNFMPQVARSDGEVVVTLTRGIPVASGNTTTTDTADDGAADAGKTVKTAKDLGWTGNIALQIDGTADKPKNADGTGTPYRWDVAGGVFYTPNGDVAAENVGADRIQSVVDKYVLLDFLKAMASQNPGSVSLTPTKDIYAAGDRLRFDAPPGRYPNMLVFNLANTGEVQFLDMQAAGTNSSEFKLTDVEVVKPFGADHLITIWTAEPVDAIGAVLADKNVTAEALLRALTTRLDGKEAGVAIQPLYTRETL</sequence>
<dbReference type="OrthoDB" id="6872474at2"/>
<dbReference type="Pfam" id="PF00656">
    <property type="entry name" value="Peptidase_C14"/>
    <property type="match status" value="1"/>
</dbReference>
<proteinExistence type="predicted"/>
<dbReference type="GO" id="GO:0004197">
    <property type="term" value="F:cysteine-type endopeptidase activity"/>
    <property type="evidence" value="ECO:0007669"/>
    <property type="project" value="InterPro"/>
</dbReference>
<dbReference type="RefSeq" id="WP_160859402.1">
    <property type="nucleotide sequence ID" value="NZ_WUMK01000004.1"/>
</dbReference>
<dbReference type="InterPro" id="IPR029030">
    <property type="entry name" value="Caspase-like_dom_sf"/>
</dbReference>
<evidence type="ECO:0000313" key="3">
    <source>
        <dbReference type="EMBL" id="MXN45826.1"/>
    </source>
</evidence>
<dbReference type="EMBL" id="WUMK01000004">
    <property type="protein sequence ID" value="MXN45826.1"/>
    <property type="molecule type" value="Genomic_DNA"/>
</dbReference>
<dbReference type="Proteomes" id="UP000435802">
    <property type="component" value="Unassembled WGS sequence"/>
</dbReference>
<organism evidence="3 4">
    <name type="scientific">Shinella kummerowiae</name>
    <dbReference type="NCBI Taxonomy" id="417745"/>
    <lineage>
        <taxon>Bacteria</taxon>
        <taxon>Pseudomonadati</taxon>
        <taxon>Pseudomonadota</taxon>
        <taxon>Alphaproteobacteria</taxon>
        <taxon>Hyphomicrobiales</taxon>
        <taxon>Rhizobiaceae</taxon>
        <taxon>Shinella</taxon>
    </lineage>
</organism>
<dbReference type="InterPro" id="IPR050452">
    <property type="entry name" value="Metacaspase"/>
</dbReference>
<feature type="chain" id="PRO_5027011193" description="Peptidase C14 caspase domain-containing protein" evidence="1">
    <location>
        <begin position="24"/>
        <end position="525"/>
    </location>
</feature>
<dbReference type="Gene3D" id="3.40.50.1460">
    <property type="match status" value="1"/>
</dbReference>
<feature type="signal peptide" evidence="1">
    <location>
        <begin position="1"/>
        <end position="23"/>
    </location>
</feature>
<keyword evidence="1" id="KW-0732">Signal</keyword>
<name>A0A6N8SES0_9HYPH</name>
<dbReference type="GO" id="GO:0006508">
    <property type="term" value="P:proteolysis"/>
    <property type="evidence" value="ECO:0007669"/>
    <property type="project" value="InterPro"/>
</dbReference>
<protein>
    <recommendedName>
        <fullName evidence="2">Peptidase C14 caspase domain-containing protein</fullName>
    </recommendedName>
</protein>
<dbReference type="PANTHER" id="PTHR48104:SF30">
    <property type="entry name" value="METACASPASE-1"/>
    <property type="match status" value="1"/>
</dbReference>
<dbReference type="InterPro" id="IPR018247">
    <property type="entry name" value="EF_Hand_1_Ca_BS"/>
</dbReference>
<feature type="domain" description="Peptidase C14 caspase" evidence="2">
    <location>
        <begin position="27"/>
        <end position="174"/>
    </location>
</feature>
<dbReference type="PROSITE" id="PS00018">
    <property type="entry name" value="EF_HAND_1"/>
    <property type="match status" value="1"/>
</dbReference>
<reference evidence="3 4" key="1">
    <citation type="submission" date="2019-12" db="EMBL/GenBank/DDBJ databases">
        <title>Shinella kummerowiae sp. nov., a symbiotic bacterium isolated from root nodules of the herbal legume Kummerowia stipulacea.</title>
        <authorList>
            <person name="Gao J."/>
        </authorList>
    </citation>
    <scope>NUCLEOTIDE SEQUENCE [LARGE SCALE GENOMIC DNA]</scope>
    <source>
        <strain evidence="3 4">CCBAU 25048</strain>
    </source>
</reference>
<dbReference type="AlphaFoldDB" id="A0A6N8SES0"/>
<keyword evidence="4" id="KW-1185">Reference proteome</keyword>
<dbReference type="PANTHER" id="PTHR48104">
    <property type="entry name" value="METACASPASE-4"/>
    <property type="match status" value="1"/>
</dbReference>
<evidence type="ECO:0000313" key="4">
    <source>
        <dbReference type="Proteomes" id="UP000435802"/>
    </source>
</evidence>
<dbReference type="GO" id="GO:0005737">
    <property type="term" value="C:cytoplasm"/>
    <property type="evidence" value="ECO:0007669"/>
    <property type="project" value="TreeGrafter"/>
</dbReference>
<comment type="caution">
    <text evidence="3">The sequence shown here is derived from an EMBL/GenBank/DDBJ whole genome shotgun (WGS) entry which is preliminary data.</text>
</comment>
<gene>
    <name evidence="3" type="ORF">GR138_11535</name>
</gene>
<evidence type="ECO:0000256" key="1">
    <source>
        <dbReference type="SAM" id="SignalP"/>
    </source>
</evidence>
<accession>A0A6N8SES0</accession>